<dbReference type="Gene3D" id="3.30.70.1440">
    <property type="entry name" value="Multidrug efflux transporter AcrB pore domain"/>
    <property type="match status" value="1"/>
</dbReference>
<feature type="transmembrane region" description="Helical" evidence="1">
    <location>
        <begin position="359"/>
        <end position="380"/>
    </location>
</feature>
<feature type="transmembrane region" description="Helical" evidence="1">
    <location>
        <begin position="524"/>
        <end position="544"/>
    </location>
</feature>
<dbReference type="AlphaFoldDB" id="E1SQW0"/>
<dbReference type="Gene3D" id="1.20.1640.10">
    <property type="entry name" value="Multidrug efflux transporter AcrB transmembrane domain"/>
    <property type="match status" value="2"/>
</dbReference>
<dbReference type="SUPFAM" id="SSF82714">
    <property type="entry name" value="Multidrug efflux transporter AcrB TolC docking domain, DN and DC subdomains"/>
    <property type="match status" value="2"/>
</dbReference>
<dbReference type="HOGENOM" id="CLU_002755_1_2_6"/>
<dbReference type="InterPro" id="IPR027463">
    <property type="entry name" value="AcrB_DN_DC_subdom"/>
</dbReference>
<dbReference type="RefSeq" id="WP_013346191.1">
    <property type="nucleotide sequence ID" value="NC_014541.1"/>
</dbReference>
<dbReference type="SUPFAM" id="SSF82866">
    <property type="entry name" value="Multidrug efflux transporter AcrB transmembrane domain"/>
    <property type="match status" value="2"/>
</dbReference>
<dbReference type="GO" id="GO:0005886">
    <property type="term" value="C:plasma membrane"/>
    <property type="evidence" value="ECO:0007669"/>
    <property type="project" value="TreeGrafter"/>
</dbReference>
<accession>E1SQW0</accession>
<proteinExistence type="predicted"/>
<feature type="transmembrane region" description="Helical" evidence="1">
    <location>
        <begin position="958"/>
        <end position="978"/>
    </location>
</feature>
<dbReference type="GeneID" id="67182911"/>
<protein>
    <submittedName>
        <fullName evidence="2">Acriflavin resistance protein</fullName>
    </submittedName>
</protein>
<dbReference type="InterPro" id="IPR001036">
    <property type="entry name" value="Acrflvin-R"/>
</dbReference>
<dbReference type="KEGG" id="fbl:Fbal_2683"/>
<feature type="transmembrane region" description="Helical" evidence="1">
    <location>
        <begin position="392"/>
        <end position="411"/>
    </location>
</feature>
<evidence type="ECO:0000313" key="2">
    <source>
        <dbReference type="EMBL" id="ADN76885.1"/>
    </source>
</evidence>
<dbReference type="eggNOG" id="COG0841">
    <property type="taxonomic scope" value="Bacteria"/>
</dbReference>
<feature type="transmembrane region" description="Helical" evidence="1">
    <location>
        <begin position="431"/>
        <end position="451"/>
    </location>
</feature>
<sequence>MVHALVRNPRLILLLIALILVVGFGALSQLARTEDPHITNRFAAVITAYPGASAERVELLVTEVLESRLRQLDELALITSNSRPGISAITLELKDNVFETDPVWSRARDLLADAVTDLPAGTGRPALDDQLGYAFTRIFSLRWQGPGQPDLTALGRYGEALANRLRVLPGTDFVKVQGRPQEEILVRVDDNQMQALGLTTDRLAQRIAAADAKGSAGTLESPTVRAQVEVAGELDSLNRIRQIPLRLGDDLAGVRVGDIATVERSQLEPGEDRAIVQGEPAVLVAVRMLPDVRVDRWDDQVERQLAALQTQLPSNIRLETLFSQRDYTETRLSELLVNLGQGFALILLVLLVTLGLRSALLVATALPLTALITLACMQFYGLPIHQMSVTGLVVALGIMVDNAIVIVDAIAQRRGQGLGPVEAVRQTLRHFWLPLLASTLTTVLAFAPIWLMPGPAGEFVGGIALSVSFALLTSYVLSHTLIAGLGGRFIPPRHDGSWWQQGLTIAPLAKALERSLAIALKRPLLAVVAMTVLPLTGFFAAGLMTEQFFPPSDRDMFQIEVRLGEAASLPATRARVAELDAYLRQQPGITQTAWSIGRNAPSFYYNLLQREQGVPQYAQGMITTDSFQRANRLIESLQGDLDRRYPDLQILVRKLEQGPPFNAPVEFRVFGPDLAELDRIGERLRGILQQQPEVTHTRAALSSGLPRVKLVLDEPAVSAAGLTLADVTAQIRGSLDGSLGGTIQEGPETLPVRVRLNSNVRQQSGDLGNLQLTTADGQILPLSALGERTVVASRSQIPHRNGERINTIEAFLIAGVLPAQVLEQTLQQIEAEGLALPQGYRIEVGGESAERNEAVGQLMSNVAIITVVLVAIVVLSFNSFRLTAVILASAFQSVGLGLLSVYLAGYAFGFNVIIALMGLMGLAINAAIVILAELEDSPAAKGGDVGAMIQAVTSCGRHIGSTTITTIGGFMPLILAGGGFWPPFAIAIAGGTALTTLLSFIFVPAAYRLVRQWRNPVSRPEPVAIAA</sequence>
<evidence type="ECO:0000256" key="1">
    <source>
        <dbReference type="SAM" id="Phobius"/>
    </source>
</evidence>
<feature type="transmembrane region" description="Helical" evidence="1">
    <location>
        <begin position="858"/>
        <end position="877"/>
    </location>
</feature>
<dbReference type="EMBL" id="CP002209">
    <property type="protein sequence ID" value="ADN76885.1"/>
    <property type="molecule type" value="Genomic_DNA"/>
</dbReference>
<dbReference type="Proteomes" id="UP000006683">
    <property type="component" value="Chromosome"/>
</dbReference>
<keyword evidence="1" id="KW-0812">Transmembrane</keyword>
<feature type="transmembrane region" description="Helical" evidence="1">
    <location>
        <begin position="910"/>
        <end position="932"/>
    </location>
</feature>
<feature type="transmembrane region" description="Helical" evidence="1">
    <location>
        <begin position="463"/>
        <end position="485"/>
    </location>
</feature>
<keyword evidence="1" id="KW-1133">Transmembrane helix</keyword>
<feature type="transmembrane region" description="Helical" evidence="1">
    <location>
        <begin position="984"/>
        <end position="1010"/>
    </location>
</feature>
<dbReference type="Gene3D" id="3.30.2090.10">
    <property type="entry name" value="Multidrug efflux transporter AcrB TolC docking domain, DN and DC subdomains"/>
    <property type="match status" value="2"/>
</dbReference>
<dbReference type="PANTHER" id="PTHR32063">
    <property type="match status" value="1"/>
</dbReference>
<dbReference type="Gene3D" id="3.30.70.1320">
    <property type="entry name" value="Multidrug efflux transporter AcrB pore domain like"/>
    <property type="match status" value="1"/>
</dbReference>
<dbReference type="PRINTS" id="PR00702">
    <property type="entry name" value="ACRIFLAVINRP"/>
</dbReference>
<name>E1SQW0_FERBD</name>
<gene>
    <name evidence="2" type="ordered locus">Fbal_2683</name>
</gene>
<dbReference type="STRING" id="550540.Fbal_2683"/>
<dbReference type="SUPFAM" id="SSF82693">
    <property type="entry name" value="Multidrug efflux transporter AcrB pore domain, PN1, PN2, PC1 and PC2 subdomains"/>
    <property type="match status" value="2"/>
</dbReference>
<organism evidence="2 3">
    <name type="scientific">Ferrimonas balearica (strain DSM 9799 / CCM 4581 / KCTC 23876 / PAT)</name>
    <dbReference type="NCBI Taxonomy" id="550540"/>
    <lineage>
        <taxon>Bacteria</taxon>
        <taxon>Pseudomonadati</taxon>
        <taxon>Pseudomonadota</taxon>
        <taxon>Gammaproteobacteria</taxon>
        <taxon>Alteromonadales</taxon>
        <taxon>Ferrimonadaceae</taxon>
        <taxon>Ferrimonas</taxon>
    </lineage>
</organism>
<evidence type="ECO:0000313" key="3">
    <source>
        <dbReference type="Proteomes" id="UP000006683"/>
    </source>
</evidence>
<reference evidence="2 3" key="1">
    <citation type="journal article" date="2010" name="Stand. Genomic Sci.">
        <title>Complete genome sequence of Ferrimonas balearica type strain (PAT).</title>
        <authorList>
            <person name="Nolan M."/>
            <person name="Sikorski J."/>
            <person name="Davenport K."/>
            <person name="Lucas S."/>
            <person name="Glavina Del Rio T."/>
            <person name="Tice H."/>
            <person name="Cheng J."/>
            <person name="Goodwin L."/>
            <person name="Pitluck S."/>
            <person name="Liolios K."/>
            <person name="Ivanova N."/>
            <person name="Mavromatis K."/>
            <person name="Ovchinnikova G."/>
            <person name="Pati A."/>
            <person name="Chen A."/>
            <person name="Palaniappan K."/>
            <person name="Land M."/>
            <person name="Hauser L."/>
            <person name="Chang Y."/>
            <person name="Jeffries C."/>
            <person name="Tapia R."/>
            <person name="Brettin T."/>
            <person name="Detter J."/>
            <person name="Han C."/>
            <person name="Yasawong M."/>
            <person name="Rohde M."/>
            <person name="Tindall B."/>
            <person name="Goker M."/>
            <person name="Woyke T."/>
            <person name="Bristow J."/>
            <person name="Eisen J."/>
            <person name="Markowitz V."/>
            <person name="Hugenholtz P."/>
            <person name="Kyrpides N."/>
            <person name="Klenk H."/>
            <person name="Lapidus A."/>
        </authorList>
    </citation>
    <scope>NUCLEOTIDE SEQUENCE [LARGE SCALE GENOMIC DNA]</scope>
    <source>
        <strain evidence="3">DSM 9799 / CCM 4581 / KCTC 23876 / PAT</strain>
    </source>
</reference>
<keyword evidence="1" id="KW-0472">Membrane</keyword>
<dbReference type="Gene3D" id="3.30.70.1430">
    <property type="entry name" value="Multidrug efflux transporter AcrB pore domain"/>
    <property type="match status" value="2"/>
</dbReference>
<dbReference type="Pfam" id="PF00873">
    <property type="entry name" value="ACR_tran"/>
    <property type="match status" value="1"/>
</dbReference>
<dbReference type="GO" id="GO:0042910">
    <property type="term" value="F:xenobiotic transmembrane transporter activity"/>
    <property type="evidence" value="ECO:0007669"/>
    <property type="project" value="TreeGrafter"/>
</dbReference>
<feature type="transmembrane region" description="Helical" evidence="1">
    <location>
        <begin position="335"/>
        <end position="352"/>
    </location>
</feature>
<keyword evidence="3" id="KW-1185">Reference proteome</keyword>
<feature type="transmembrane region" description="Helical" evidence="1">
    <location>
        <begin position="884"/>
        <end position="904"/>
    </location>
</feature>
<dbReference type="OrthoDB" id="9757940at2"/>
<dbReference type="PANTHER" id="PTHR32063:SF18">
    <property type="entry name" value="CATION EFFLUX SYSTEM PROTEIN"/>
    <property type="match status" value="1"/>
</dbReference>